<dbReference type="EC" id="2.1.-.-" evidence="1"/>
<keyword evidence="2" id="KW-1185">Reference proteome</keyword>
<organism evidence="1 2">
    <name type="scientific">Pannus brasiliensis CCIBt3594</name>
    <dbReference type="NCBI Taxonomy" id="1427578"/>
    <lineage>
        <taxon>Bacteria</taxon>
        <taxon>Bacillati</taxon>
        <taxon>Cyanobacteriota</taxon>
        <taxon>Cyanophyceae</taxon>
        <taxon>Oscillatoriophycideae</taxon>
        <taxon>Chroococcales</taxon>
        <taxon>Microcystaceae</taxon>
        <taxon>Pannus</taxon>
    </lineage>
</organism>
<dbReference type="GO" id="GO:0008168">
    <property type="term" value="F:methyltransferase activity"/>
    <property type="evidence" value="ECO:0007669"/>
    <property type="project" value="UniProtKB-KW"/>
</dbReference>
<accession>A0AAW9QP71</accession>
<dbReference type="InterPro" id="IPR029063">
    <property type="entry name" value="SAM-dependent_MTases_sf"/>
</dbReference>
<evidence type="ECO:0000313" key="1">
    <source>
        <dbReference type="EMBL" id="MEG3437005.1"/>
    </source>
</evidence>
<dbReference type="Pfam" id="PF13489">
    <property type="entry name" value="Methyltransf_23"/>
    <property type="match status" value="1"/>
</dbReference>
<dbReference type="SUPFAM" id="SSF53335">
    <property type="entry name" value="S-adenosyl-L-methionine-dependent methyltransferases"/>
    <property type="match status" value="1"/>
</dbReference>
<sequence>MVDNVCLSRSLTEFQQNSFDLEVHLQDFLQIDREILQAKLALAKQSLANLAHHDFSWTNPEDFYRDKVKENYLFELSAWHLSSRDYIGETLKLIDERARGEVLEFGGGIGTHAIAAAMNPAVDRVTYCDLNPLHHEFVRFRAERLNLDSKITFCYEVPVERKFDTIVCLDVLEHLPAPHAQLQQFYQWLQPEGTAIINWYFFKGFDGEYPFHLDDPQIITVFFQTLQRNFLEIFHPYHITVRCYRKNPLAPDSQR</sequence>
<dbReference type="Proteomes" id="UP001328733">
    <property type="component" value="Unassembled WGS sequence"/>
</dbReference>
<dbReference type="RefSeq" id="WP_332864491.1">
    <property type="nucleotide sequence ID" value="NZ_JBAFSM010000012.1"/>
</dbReference>
<name>A0AAW9QP71_9CHRO</name>
<comment type="caution">
    <text evidence="1">The sequence shown here is derived from an EMBL/GenBank/DDBJ whole genome shotgun (WGS) entry which is preliminary data.</text>
</comment>
<dbReference type="AlphaFoldDB" id="A0AAW9QP71"/>
<gene>
    <name evidence="1" type="ORF">V0288_07720</name>
</gene>
<keyword evidence="1" id="KW-0808">Transferase</keyword>
<keyword evidence="1" id="KW-0489">Methyltransferase</keyword>
<dbReference type="GO" id="GO:0032259">
    <property type="term" value="P:methylation"/>
    <property type="evidence" value="ECO:0007669"/>
    <property type="project" value="UniProtKB-KW"/>
</dbReference>
<dbReference type="EMBL" id="JBAFSM010000012">
    <property type="protein sequence ID" value="MEG3437005.1"/>
    <property type="molecule type" value="Genomic_DNA"/>
</dbReference>
<evidence type="ECO:0000313" key="2">
    <source>
        <dbReference type="Proteomes" id="UP001328733"/>
    </source>
</evidence>
<dbReference type="Gene3D" id="3.40.50.150">
    <property type="entry name" value="Vaccinia Virus protein VP39"/>
    <property type="match status" value="1"/>
</dbReference>
<protein>
    <submittedName>
        <fullName evidence="1">Class I SAM-dependent methyltransferase</fullName>
        <ecNumber evidence="1">2.1.-.-</ecNumber>
    </submittedName>
</protein>
<proteinExistence type="predicted"/>
<dbReference type="CDD" id="cd02440">
    <property type="entry name" value="AdoMet_MTases"/>
    <property type="match status" value="1"/>
</dbReference>
<reference evidence="1 2" key="1">
    <citation type="submission" date="2024-01" db="EMBL/GenBank/DDBJ databases">
        <title>Genomic insights into the taxonomy and metabolism of the cyanobacterium Pannus brasiliensis CCIBt3594.</title>
        <authorList>
            <person name="Machado M."/>
            <person name="Botero N.B."/>
            <person name="Andreote A.P.D."/>
            <person name="Feitosa A.M.T."/>
            <person name="Popin R."/>
            <person name="Sivonen K."/>
            <person name="Fiore M.F."/>
        </authorList>
    </citation>
    <scope>NUCLEOTIDE SEQUENCE [LARGE SCALE GENOMIC DNA]</scope>
    <source>
        <strain evidence="1 2">CCIBt3594</strain>
    </source>
</reference>